<organism evidence="2 3">
    <name type="scientific">Batillaria attramentaria</name>
    <dbReference type="NCBI Taxonomy" id="370345"/>
    <lineage>
        <taxon>Eukaryota</taxon>
        <taxon>Metazoa</taxon>
        <taxon>Spiralia</taxon>
        <taxon>Lophotrochozoa</taxon>
        <taxon>Mollusca</taxon>
        <taxon>Gastropoda</taxon>
        <taxon>Caenogastropoda</taxon>
        <taxon>Sorbeoconcha</taxon>
        <taxon>Cerithioidea</taxon>
        <taxon>Batillariidae</taxon>
        <taxon>Batillaria</taxon>
    </lineage>
</organism>
<feature type="region of interest" description="Disordered" evidence="1">
    <location>
        <begin position="1"/>
        <end position="45"/>
    </location>
</feature>
<protein>
    <submittedName>
        <fullName evidence="2">Uncharacterized protein</fullName>
    </submittedName>
</protein>
<name>A0ABD0M382_9CAEN</name>
<sequence length="101" mass="11354">MLSHEHRNPPSYQHQNNSPDILLFSPNPSTRQVNRARRASTKGRLNNSRKSISLNVPSLKKVWWPDRIPVADTADGVDSSNKSRKTLLASDVSGWLLLLLV</sequence>
<reference evidence="2 3" key="1">
    <citation type="journal article" date="2023" name="Sci. Data">
        <title>Genome assembly of the Korean intertidal mud-creeper Batillaria attramentaria.</title>
        <authorList>
            <person name="Patra A.K."/>
            <person name="Ho P.T."/>
            <person name="Jun S."/>
            <person name="Lee S.J."/>
            <person name="Kim Y."/>
            <person name="Won Y.J."/>
        </authorList>
    </citation>
    <scope>NUCLEOTIDE SEQUENCE [LARGE SCALE GENOMIC DNA]</scope>
    <source>
        <strain evidence="2">Wonlab-2016</strain>
    </source>
</reference>
<evidence type="ECO:0000313" key="2">
    <source>
        <dbReference type="EMBL" id="KAK7506201.1"/>
    </source>
</evidence>
<dbReference type="EMBL" id="JACVVK020000007">
    <property type="protein sequence ID" value="KAK7506201.1"/>
    <property type="molecule type" value="Genomic_DNA"/>
</dbReference>
<proteinExistence type="predicted"/>
<accession>A0ABD0M382</accession>
<comment type="caution">
    <text evidence="2">The sequence shown here is derived from an EMBL/GenBank/DDBJ whole genome shotgun (WGS) entry which is preliminary data.</text>
</comment>
<dbReference type="AlphaFoldDB" id="A0ABD0M382"/>
<evidence type="ECO:0000256" key="1">
    <source>
        <dbReference type="SAM" id="MobiDB-lite"/>
    </source>
</evidence>
<dbReference type="Proteomes" id="UP001519460">
    <property type="component" value="Unassembled WGS sequence"/>
</dbReference>
<feature type="compositionally biased region" description="Polar residues" evidence="1">
    <location>
        <begin position="10"/>
        <end position="19"/>
    </location>
</feature>
<gene>
    <name evidence="2" type="ORF">BaRGS_00002313</name>
</gene>
<evidence type="ECO:0000313" key="3">
    <source>
        <dbReference type="Proteomes" id="UP001519460"/>
    </source>
</evidence>
<keyword evidence="3" id="KW-1185">Reference proteome</keyword>